<reference evidence="1" key="2">
    <citation type="submission" date="2025-08" db="UniProtKB">
        <authorList>
            <consortium name="Ensembl"/>
        </authorList>
    </citation>
    <scope>IDENTIFICATION</scope>
</reference>
<sequence>MFSYFHLRVTKQTRGTLSRKLSRKLWDSRATITGTRAPPSLGLARHCLHLSFTISPSFTSISSRGLPS</sequence>
<evidence type="ECO:0000313" key="1">
    <source>
        <dbReference type="Ensembl" id="ENSEEEP00000061036.1"/>
    </source>
</evidence>
<evidence type="ECO:0000313" key="2">
    <source>
        <dbReference type="Proteomes" id="UP000314983"/>
    </source>
</evidence>
<dbReference type="Proteomes" id="UP000314983">
    <property type="component" value="Chromosome 13"/>
</dbReference>
<proteinExistence type="predicted"/>
<name>A0AAY5EW62_ELEEL</name>
<dbReference type="AlphaFoldDB" id="A0AAY5EW62"/>
<accession>A0AAY5EW62</accession>
<dbReference type="Ensembl" id="ENSEEET00000063487.1">
    <property type="protein sequence ID" value="ENSEEEP00000061036.1"/>
    <property type="gene ID" value="ENSEEEG00000025496.1"/>
</dbReference>
<reference evidence="1" key="3">
    <citation type="submission" date="2025-09" db="UniProtKB">
        <authorList>
            <consortium name="Ensembl"/>
        </authorList>
    </citation>
    <scope>IDENTIFICATION</scope>
</reference>
<reference evidence="1 2" key="1">
    <citation type="submission" date="2020-05" db="EMBL/GenBank/DDBJ databases">
        <title>Electrophorus electricus (electric eel) genome, fEleEle1, primary haplotype.</title>
        <authorList>
            <person name="Myers G."/>
            <person name="Meyer A."/>
            <person name="Fedrigo O."/>
            <person name="Formenti G."/>
            <person name="Rhie A."/>
            <person name="Tracey A."/>
            <person name="Sims Y."/>
            <person name="Jarvis E.D."/>
        </authorList>
    </citation>
    <scope>NUCLEOTIDE SEQUENCE [LARGE SCALE GENOMIC DNA]</scope>
</reference>
<protein>
    <submittedName>
        <fullName evidence="1">Uncharacterized protein</fullName>
    </submittedName>
</protein>
<keyword evidence="2" id="KW-1185">Reference proteome</keyword>
<organism evidence="1 2">
    <name type="scientific">Electrophorus electricus</name>
    <name type="common">Electric eel</name>
    <name type="synonym">Gymnotus electricus</name>
    <dbReference type="NCBI Taxonomy" id="8005"/>
    <lineage>
        <taxon>Eukaryota</taxon>
        <taxon>Metazoa</taxon>
        <taxon>Chordata</taxon>
        <taxon>Craniata</taxon>
        <taxon>Vertebrata</taxon>
        <taxon>Euteleostomi</taxon>
        <taxon>Actinopterygii</taxon>
        <taxon>Neopterygii</taxon>
        <taxon>Teleostei</taxon>
        <taxon>Ostariophysi</taxon>
        <taxon>Gymnotiformes</taxon>
        <taxon>Gymnotoidei</taxon>
        <taxon>Gymnotidae</taxon>
        <taxon>Electrophorus</taxon>
    </lineage>
</organism>